<comment type="caution">
    <text evidence="4">The sequence shown here is derived from an EMBL/GenBank/DDBJ whole genome shotgun (WGS) entry which is preliminary data.</text>
</comment>
<evidence type="ECO:0000256" key="3">
    <source>
        <dbReference type="SAM" id="Phobius"/>
    </source>
</evidence>
<feature type="transmembrane region" description="Helical" evidence="3">
    <location>
        <begin position="530"/>
        <end position="552"/>
    </location>
</feature>
<feature type="transmembrane region" description="Helical" evidence="3">
    <location>
        <begin position="499"/>
        <end position="518"/>
    </location>
</feature>
<keyword evidence="3" id="KW-1133">Transmembrane helix</keyword>
<keyword evidence="3" id="KW-0472">Membrane</keyword>
<keyword evidence="3" id="KW-0812">Transmembrane</keyword>
<gene>
    <name evidence="4" type="ORF">Purlil1_6729</name>
</gene>
<protein>
    <submittedName>
        <fullName evidence="4">Uncharacterized protein</fullName>
    </submittedName>
</protein>
<feature type="compositionally biased region" description="Polar residues" evidence="2">
    <location>
        <begin position="586"/>
        <end position="595"/>
    </location>
</feature>
<feature type="coiled-coil region" evidence="1">
    <location>
        <begin position="446"/>
        <end position="473"/>
    </location>
</feature>
<evidence type="ECO:0000313" key="4">
    <source>
        <dbReference type="EMBL" id="KAK4088876.1"/>
    </source>
</evidence>
<accession>A0ABR0BYK9</accession>
<keyword evidence="1" id="KW-0175">Coiled coil</keyword>
<name>A0ABR0BYK9_PURLI</name>
<evidence type="ECO:0000256" key="2">
    <source>
        <dbReference type="SAM" id="MobiDB-lite"/>
    </source>
</evidence>
<reference evidence="4 5" key="1">
    <citation type="journal article" date="2024" name="Microbiol. Resour. Announc.">
        <title>Genome annotations for the ascomycete fungi Trichoderma harzianum, Trichoderma aggressivum, and Purpureocillium lilacinum.</title>
        <authorList>
            <person name="Beijen E.P.W."/>
            <person name="Ohm R.A."/>
        </authorList>
    </citation>
    <scope>NUCLEOTIDE SEQUENCE [LARGE SCALE GENOMIC DNA]</scope>
    <source>
        <strain evidence="4 5">CBS 150709</strain>
    </source>
</reference>
<keyword evidence="5" id="KW-1185">Reference proteome</keyword>
<sequence>MPVAAVDLSAYEWNGIYSEPRRRLYEAQNTPYVMTRAHGRPETQTVDDLIRAFLSILGDAEMPHGPSAYQNVELEAICTPASLSVLEEGTDRRVRPWRVLLDDRSRGSDQATEVTEAGLCRNNAGPLNATQLLRELRKPRYRCSTEPDAARRLLYVADPDCWVILALAFTAPLDQAQYLPDFFYKYLGLKTSLGIHQSSHGSLAFALEFHLQFYVWREGGPLLEDGRRKRNGKPLRRSHELRDLDFTEEGQASSLVRANIYEAQISCLLSGLDHHSWVAYLFVDTYYQGESSSESVEHYHSKQSGPFKPDPLLTGTVDANMPTWTPREYFLLVYECRLKQVKHALHTVVSRLLLKLEPYVDDSVNVVPRHGSETDPLDFGRKKKMQLMVNEANRILRQVIHSISRVIEVWDRFNSRDAAYLSDILKSNGTRGGQDPKPPFRVLALIGDHINDLRDLQRRAEEQQELCAGVARELEMQLVMEGSKTATEQQLTGELLKTLTIIGLLFVPFTATAALFSMQPGVIPSQLVSGGVFLACWLTLTFLVLASVIYRLGPVQFNKWRQTSMPSPSQMPGRWRQQHHSPAGRPSSSLLSDSVPQGHAQYVDNIDLDWGRRRANL</sequence>
<evidence type="ECO:0000256" key="1">
    <source>
        <dbReference type="SAM" id="Coils"/>
    </source>
</evidence>
<dbReference type="Proteomes" id="UP001287286">
    <property type="component" value="Unassembled WGS sequence"/>
</dbReference>
<proteinExistence type="predicted"/>
<feature type="region of interest" description="Disordered" evidence="2">
    <location>
        <begin position="563"/>
        <end position="595"/>
    </location>
</feature>
<dbReference type="EMBL" id="JAWRVI010000022">
    <property type="protein sequence ID" value="KAK4088876.1"/>
    <property type="molecule type" value="Genomic_DNA"/>
</dbReference>
<organism evidence="4 5">
    <name type="scientific">Purpureocillium lilacinum</name>
    <name type="common">Paecilomyces lilacinus</name>
    <dbReference type="NCBI Taxonomy" id="33203"/>
    <lineage>
        <taxon>Eukaryota</taxon>
        <taxon>Fungi</taxon>
        <taxon>Dikarya</taxon>
        <taxon>Ascomycota</taxon>
        <taxon>Pezizomycotina</taxon>
        <taxon>Sordariomycetes</taxon>
        <taxon>Hypocreomycetidae</taxon>
        <taxon>Hypocreales</taxon>
        <taxon>Ophiocordycipitaceae</taxon>
        <taxon>Purpureocillium</taxon>
    </lineage>
</organism>
<evidence type="ECO:0000313" key="5">
    <source>
        <dbReference type="Proteomes" id="UP001287286"/>
    </source>
</evidence>